<dbReference type="SUPFAM" id="SSF161098">
    <property type="entry name" value="MetI-like"/>
    <property type="match status" value="1"/>
</dbReference>
<dbReference type="HOGENOM" id="CLU_016047_0_1_0"/>
<evidence type="ECO:0000256" key="2">
    <source>
        <dbReference type="ARBA" id="ARBA00022448"/>
    </source>
</evidence>
<accession>I0I511</accession>
<dbReference type="EMBL" id="AP012337">
    <property type="protein sequence ID" value="BAM00349.1"/>
    <property type="molecule type" value="Genomic_DNA"/>
</dbReference>
<evidence type="ECO:0000256" key="1">
    <source>
        <dbReference type="ARBA" id="ARBA00004651"/>
    </source>
</evidence>
<feature type="transmembrane region" description="Helical" evidence="7">
    <location>
        <begin position="294"/>
        <end position="319"/>
    </location>
</feature>
<feature type="transmembrane region" description="Helical" evidence="7">
    <location>
        <begin position="136"/>
        <end position="157"/>
    </location>
</feature>
<dbReference type="eggNOG" id="COG1175">
    <property type="taxonomic scope" value="Bacteria"/>
</dbReference>
<keyword evidence="5 7" id="KW-1133">Transmembrane helix</keyword>
<gene>
    <name evidence="9" type="ordered locus">CLDAP_23090</name>
</gene>
<dbReference type="RefSeq" id="WP_014433582.1">
    <property type="nucleotide sequence ID" value="NC_017079.1"/>
</dbReference>
<keyword evidence="6 7" id="KW-0472">Membrane</keyword>
<keyword evidence="10" id="KW-1185">Reference proteome</keyword>
<dbReference type="KEGG" id="cap:CLDAP_23090"/>
<feature type="transmembrane region" description="Helical" evidence="7">
    <location>
        <begin position="186"/>
        <end position="205"/>
    </location>
</feature>
<dbReference type="STRING" id="926550.CLDAP_23090"/>
<comment type="subcellular location">
    <subcellularLocation>
        <location evidence="1 7">Cell membrane</location>
        <topology evidence="1 7">Multi-pass membrane protein</topology>
    </subcellularLocation>
</comment>
<evidence type="ECO:0000256" key="7">
    <source>
        <dbReference type="RuleBase" id="RU363032"/>
    </source>
</evidence>
<dbReference type="OrthoDB" id="9809173at2"/>
<dbReference type="SUPFAM" id="SSF160964">
    <property type="entry name" value="MalF N-terminal region-like"/>
    <property type="match status" value="1"/>
</dbReference>
<dbReference type="InterPro" id="IPR000515">
    <property type="entry name" value="MetI-like"/>
</dbReference>
<comment type="similarity">
    <text evidence="7">Belongs to the binding-protein-dependent transport system permease family.</text>
</comment>
<evidence type="ECO:0000256" key="6">
    <source>
        <dbReference type="ARBA" id="ARBA00023136"/>
    </source>
</evidence>
<dbReference type="PANTHER" id="PTHR30193:SF37">
    <property type="entry name" value="INNER MEMBRANE ABC TRANSPORTER PERMEASE PROTEIN YCJO"/>
    <property type="match status" value="1"/>
</dbReference>
<dbReference type="InterPro" id="IPR051393">
    <property type="entry name" value="ABC_transporter_permease"/>
</dbReference>
<dbReference type="AlphaFoldDB" id="I0I511"/>
<evidence type="ECO:0000259" key="8">
    <source>
        <dbReference type="PROSITE" id="PS50928"/>
    </source>
</evidence>
<dbReference type="GO" id="GO:0005886">
    <property type="term" value="C:plasma membrane"/>
    <property type="evidence" value="ECO:0007669"/>
    <property type="project" value="UniProtKB-SubCell"/>
</dbReference>
<evidence type="ECO:0000313" key="9">
    <source>
        <dbReference type="EMBL" id="BAM00349.1"/>
    </source>
</evidence>
<sequence length="330" mass="36766">MTQTAFAGGPSLRRKERTGLRPGQRAFVWGSLIPIFLYLGVFALFPMVWVVVLSFFNYSPVRVGDGPLGLGGRNPFVGLDNFVAMFSDTRAGQLFRISVKNTLIFAILVLIVNLAITLPLAVLVESVHMRVKGLFRAIYFLPTVSSAVAVAIMWGYVFHPQQGLLNNFIKLIGLTPPKAWLTDPSAFVFGVPLAMIAVIIAYVWMDFGYNLVIFIAALQGIPHELRDAAHIDGATGWSEFFHITLPLLRPTLLLVCTLTMISSFQVFVIFQVMTGGGPQNQTRSLTMEIYENAFRYQAMGWAASMSLVLFAMVLIVTLVQFRLLRTDWEY</sequence>
<feature type="transmembrane region" description="Helical" evidence="7">
    <location>
        <begin position="103"/>
        <end position="124"/>
    </location>
</feature>
<dbReference type="InterPro" id="IPR035906">
    <property type="entry name" value="MetI-like_sf"/>
</dbReference>
<dbReference type="GO" id="GO:0055085">
    <property type="term" value="P:transmembrane transport"/>
    <property type="evidence" value="ECO:0007669"/>
    <property type="project" value="InterPro"/>
</dbReference>
<dbReference type="PROSITE" id="PS50928">
    <property type="entry name" value="ABC_TM1"/>
    <property type="match status" value="1"/>
</dbReference>
<keyword evidence="4 7" id="KW-0812">Transmembrane</keyword>
<evidence type="ECO:0000256" key="5">
    <source>
        <dbReference type="ARBA" id="ARBA00022989"/>
    </source>
</evidence>
<evidence type="ECO:0000256" key="3">
    <source>
        <dbReference type="ARBA" id="ARBA00022475"/>
    </source>
</evidence>
<dbReference type="PANTHER" id="PTHR30193">
    <property type="entry name" value="ABC TRANSPORTER PERMEASE PROTEIN"/>
    <property type="match status" value="1"/>
</dbReference>
<reference evidence="9 10" key="1">
    <citation type="submission" date="2012-02" db="EMBL/GenBank/DDBJ databases">
        <title>Complete genome sequence of Caldilinea aerophila DSM 14535 (= NBRC 102666).</title>
        <authorList>
            <person name="Oguchi A."/>
            <person name="Hosoyama A."/>
            <person name="Sekine M."/>
            <person name="Fukai R."/>
            <person name="Kato Y."/>
            <person name="Nakamura S."/>
            <person name="Hanada S."/>
            <person name="Yamazaki S."/>
            <person name="Fujita N."/>
        </authorList>
    </citation>
    <scope>NUCLEOTIDE SEQUENCE [LARGE SCALE GENOMIC DNA]</scope>
    <source>
        <strain evidence="10">DSM 14535 / JCM 11387 / NBRC 104270 / STL-6-O1</strain>
    </source>
</reference>
<proteinExistence type="inferred from homology"/>
<evidence type="ECO:0000256" key="4">
    <source>
        <dbReference type="ARBA" id="ARBA00022692"/>
    </source>
</evidence>
<name>I0I511_CALAS</name>
<evidence type="ECO:0000313" key="10">
    <source>
        <dbReference type="Proteomes" id="UP000007880"/>
    </source>
</evidence>
<feature type="transmembrane region" description="Helical" evidence="7">
    <location>
        <begin position="26"/>
        <end position="52"/>
    </location>
</feature>
<feature type="transmembrane region" description="Helical" evidence="7">
    <location>
        <begin position="252"/>
        <end position="274"/>
    </location>
</feature>
<protein>
    <submittedName>
        <fullName evidence="9">Putative ABC transporter permease protein</fullName>
    </submittedName>
</protein>
<organism evidence="9 10">
    <name type="scientific">Caldilinea aerophila (strain DSM 14535 / JCM 11387 / NBRC 104270 / STL-6-O1)</name>
    <dbReference type="NCBI Taxonomy" id="926550"/>
    <lineage>
        <taxon>Bacteria</taxon>
        <taxon>Bacillati</taxon>
        <taxon>Chloroflexota</taxon>
        <taxon>Caldilineae</taxon>
        <taxon>Caldilineales</taxon>
        <taxon>Caldilineaceae</taxon>
        <taxon>Caldilinea</taxon>
    </lineage>
</organism>
<keyword evidence="2 7" id="KW-0813">Transport</keyword>
<dbReference type="CDD" id="cd06261">
    <property type="entry name" value="TM_PBP2"/>
    <property type="match status" value="1"/>
</dbReference>
<keyword evidence="3" id="KW-1003">Cell membrane</keyword>
<dbReference type="Proteomes" id="UP000007880">
    <property type="component" value="Chromosome"/>
</dbReference>
<dbReference type="Gene3D" id="1.10.3720.10">
    <property type="entry name" value="MetI-like"/>
    <property type="match status" value="1"/>
</dbReference>
<dbReference type="Pfam" id="PF00528">
    <property type="entry name" value="BPD_transp_1"/>
    <property type="match status" value="1"/>
</dbReference>
<feature type="domain" description="ABC transmembrane type-1" evidence="8">
    <location>
        <begin position="99"/>
        <end position="320"/>
    </location>
</feature>